<dbReference type="Proteomes" id="UP000523528">
    <property type="component" value="Unassembled WGS sequence"/>
</dbReference>
<evidence type="ECO:0000313" key="2">
    <source>
        <dbReference type="EMBL" id="MBB6175611.1"/>
    </source>
</evidence>
<dbReference type="Pfam" id="PF02080">
    <property type="entry name" value="TrkA_C"/>
    <property type="match status" value="1"/>
</dbReference>
<organism evidence="2 3">
    <name type="scientific">Anoxybacillus tengchongensis</name>
    <dbReference type="NCBI Taxonomy" id="576944"/>
    <lineage>
        <taxon>Bacteria</taxon>
        <taxon>Bacillati</taxon>
        <taxon>Bacillota</taxon>
        <taxon>Bacilli</taxon>
        <taxon>Bacillales</taxon>
        <taxon>Anoxybacillaceae</taxon>
        <taxon>Anoxybacillus</taxon>
    </lineage>
</organism>
<dbReference type="PROSITE" id="PS51202">
    <property type="entry name" value="RCK_C"/>
    <property type="match status" value="1"/>
</dbReference>
<gene>
    <name evidence="2" type="ORF">HNQ82_000421</name>
</gene>
<dbReference type="InterPro" id="IPR006037">
    <property type="entry name" value="RCK_C"/>
</dbReference>
<dbReference type="GO" id="GO:0006813">
    <property type="term" value="P:potassium ion transport"/>
    <property type="evidence" value="ECO:0007669"/>
    <property type="project" value="InterPro"/>
</dbReference>
<dbReference type="InterPro" id="IPR036721">
    <property type="entry name" value="RCK_C_sf"/>
</dbReference>
<dbReference type="Gene3D" id="3.30.70.1450">
    <property type="entry name" value="Regulator of K+ conductance, C-terminal domain"/>
    <property type="match status" value="1"/>
</dbReference>
<accession>A0A7X0D9A8</accession>
<dbReference type="GO" id="GO:0008324">
    <property type="term" value="F:monoatomic cation transmembrane transporter activity"/>
    <property type="evidence" value="ECO:0007669"/>
    <property type="project" value="InterPro"/>
</dbReference>
<name>A0A7X0D9A8_9BACL</name>
<keyword evidence="3" id="KW-1185">Reference proteome</keyword>
<sequence length="65" mass="7671">MLTHRDITLYEIEMNNLAYHGVLLRQFPFLGDCIIVRIFRGHESIVPHGDTEMRIGDRMIITRNM</sequence>
<evidence type="ECO:0000259" key="1">
    <source>
        <dbReference type="PROSITE" id="PS51202"/>
    </source>
</evidence>
<dbReference type="SUPFAM" id="SSF116726">
    <property type="entry name" value="TrkA C-terminal domain-like"/>
    <property type="match status" value="1"/>
</dbReference>
<dbReference type="AlphaFoldDB" id="A0A7X0D9A8"/>
<dbReference type="EMBL" id="JACHES010000001">
    <property type="protein sequence ID" value="MBB6175611.1"/>
    <property type="molecule type" value="Genomic_DNA"/>
</dbReference>
<comment type="caution">
    <text evidence="2">The sequence shown here is derived from an EMBL/GenBank/DDBJ whole genome shotgun (WGS) entry which is preliminary data.</text>
</comment>
<protein>
    <submittedName>
        <fullName evidence="2">Trk K+ transport system NAD-binding subunit</fullName>
    </submittedName>
</protein>
<dbReference type="RefSeq" id="WP_246348809.1">
    <property type="nucleotide sequence ID" value="NZ_JACHES010000001.1"/>
</dbReference>
<evidence type="ECO:0000313" key="3">
    <source>
        <dbReference type="Proteomes" id="UP000523528"/>
    </source>
</evidence>
<reference evidence="2 3" key="1">
    <citation type="submission" date="2020-08" db="EMBL/GenBank/DDBJ databases">
        <title>Genomic Encyclopedia of Type Strains, Phase IV (KMG-IV): sequencing the most valuable type-strain genomes for metagenomic binning, comparative biology and taxonomic classification.</title>
        <authorList>
            <person name="Goeker M."/>
        </authorList>
    </citation>
    <scope>NUCLEOTIDE SEQUENCE [LARGE SCALE GENOMIC DNA]</scope>
    <source>
        <strain evidence="2 3">DSM 23211</strain>
    </source>
</reference>
<proteinExistence type="predicted"/>
<feature type="domain" description="RCK C-terminal" evidence="1">
    <location>
        <begin position="1"/>
        <end position="65"/>
    </location>
</feature>